<evidence type="ECO:0000313" key="2">
    <source>
        <dbReference type="EMBL" id="EPY00294.1"/>
    </source>
</evidence>
<name>S9S6M3_MAGFU</name>
<feature type="domain" description="Transposase IS66 central" evidence="1">
    <location>
        <begin position="15"/>
        <end position="69"/>
    </location>
</feature>
<evidence type="ECO:0000313" key="3">
    <source>
        <dbReference type="Proteomes" id="UP000015350"/>
    </source>
</evidence>
<dbReference type="InterPro" id="IPR004291">
    <property type="entry name" value="Transposase_IS66_central"/>
</dbReference>
<reference evidence="2 3" key="1">
    <citation type="submission" date="2013-04" db="EMBL/GenBank/DDBJ databases">
        <authorList>
            <person name="Kuznetsov B."/>
            <person name="Ivanovsky R."/>
        </authorList>
    </citation>
    <scope>NUCLEOTIDE SEQUENCE [LARGE SCALE GENOMIC DNA]</scope>
    <source>
        <strain evidence="2 3">MGU-K5</strain>
    </source>
</reference>
<dbReference type="EMBL" id="AQPH01000113">
    <property type="protein sequence ID" value="EPY00294.1"/>
    <property type="molecule type" value="Genomic_DNA"/>
</dbReference>
<proteinExistence type="predicted"/>
<evidence type="ECO:0000259" key="1">
    <source>
        <dbReference type="Pfam" id="PF03050"/>
    </source>
</evidence>
<accession>S9S6M3</accession>
<sequence>MRALIQGVAENADIDKAQKLALGTLNDWDAVIAFVRNPNLLPTNTDAERARHHAVISRRISFGIRTDEGL</sequence>
<dbReference type="Proteomes" id="UP000015350">
    <property type="component" value="Unassembled WGS sequence"/>
</dbReference>
<dbReference type="Pfam" id="PF03050">
    <property type="entry name" value="DDE_Tnp_IS66"/>
    <property type="match status" value="1"/>
</dbReference>
<dbReference type="eggNOG" id="ENOG5033D4H">
    <property type="taxonomic scope" value="Bacteria"/>
</dbReference>
<comment type="caution">
    <text evidence="2">The sequence shown here is derived from an EMBL/GenBank/DDBJ whole genome shotgun (WGS) entry which is preliminary data.</text>
</comment>
<organism evidence="2 3">
    <name type="scientific">Magnetospirillum fulvum MGU-K5</name>
    <dbReference type="NCBI Taxonomy" id="1316936"/>
    <lineage>
        <taxon>Bacteria</taxon>
        <taxon>Pseudomonadati</taxon>
        <taxon>Pseudomonadota</taxon>
        <taxon>Alphaproteobacteria</taxon>
        <taxon>Rhodospirillales</taxon>
        <taxon>Rhodospirillaceae</taxon>
        <taxon>Magnetospirillum</taxon>
    </lineage>
</organism>
<dbReference type="AlphaFoldDB" id="S9S6M3"/>
<gene>
    <name evidence="2" type="ORF">K678_16840</name>
</gene>
<protein>
    <submittedName>
        <fullName evidence="2">Transposase IS66</fullName>
    </submittedName>
</protein>